<feature type="compositionally biased region" description="Low complexity" evidence="1">
    <location>
        <begin position="406"/>
        <end position="418"/>
    </location>
</feature>
<reference evidence="3 4" key="1">
    <citation type="submission" date="2015-07" db="EMBL/GenBank/DDBJ databases">
        <title>High-quality genome of monoxenous trypanosomatid Leptomonas pyrrhocoris.</title>
        <authorList>
            <person name="Flegontov P."/>
            <person name="Butenko A."/>
            <person name="Firsov S."/>
            <person name="Vlcek C."/>
            <person name="Logacheva M.D."/>
            <person name="Field M."/>
            <person name="Filatov D."/>
            <person name="Flegontova O."/>
            <person name="Gerasimov E."/>
            <person name="Jackson A.P."/>
            <person name="Kelly S."/>
            <person name="Opperdoes F."/>
            <person name="O'Reilly A."/>
            <person name="Votypka J."/>
            <person name="Yurchenko V."/>
            <person name="Lukes J."/>
        </authorList>
    </citation>
    <scope>NUCLEOTIDE SEQUENCE [LARGE SCALE GENOMIC DNA]</scope>
    <source>
        <strain evidence="3">H10</strain>
    </source>
</reference>
<dbReference type="SUPFAM" id="SSF101576">
    <property type="entry name" value="Supernatant protein factor (SPF), C-terminal domain"/>
    <property type="match status" value="1"/>
</dbReference>
<dbReference type="GeneID" id="26901469"/>
<gene>
    <name evidence="3" type="ORF">ABB37_01174</name>
</gene>
<dbReference type="PANTHER" id="PTHR23324">
    <property type="entry name" value="SEC14 RELATED PROTEIN"/>
    <property type="match status" value="1"/>
</dbReference>
<proteinExistence type="predicted"/>
<dbReference type="InterPro" id="IPR036273">
    <property type="entry name" value="CRAL/TRIO_N_dom_sf"/>
</dbReference>
<evidence type="ECO:0000256" key="1">
    <source>
        <dbReference type="SAM" id="MobiDB-lite"/>
    </source>
</evidence>
<accession>A0A0N0DZ12</accession>
<dbReference type="PANTHER" id="PTHR23324:SF83">
    <property type="entry name" value="SEC14-LIKE PROTEIN 2"/>
    <property type="match status" value="1"/>
</dbReference>
<feature type="domain" description="CRAL-TRIO" evidence="2">
    <location>
        <begin position="129"/>
        <end position="320"/>
    </location>
</feature>
<keyword evidence="4" id="KW-1185">Reference proteome</keyword>
<dbReference type="SMART" id="SM00516">
    <property type="entry name" value="SEC14"/>
    <property type="match status" value="1"/>
</dbReference>
<sequence>MVKVEDIPESVPEMATLTAEKEELIQEFSRKVDELFKEKTPFYIARESTAEKRRIFGYKFLTARRWKVKNALDMVEKTVAFRAQHNMDDWKLFPCAFPLKGYDEGALCEMLKTIPGCDALFPREGVSEVDLCYRALQTSYVNVYHYWDKEGHPVLYDCCGRANVAQLLHDLARITPPGKSLGDVIVPYHTYMNEVQYYLIEYADQVSKQAGKHPIMGITVVMDMEGLSFKVVRRSFIQIVRAIFEVDQAYYPEVLHRLFILNAPRFFRMAYDFVKGSLDENTRRKLVISSDKRESLEILKRVIDEDKIPQELGGSCRCESGCLPRYVKPTTTEAASESGAGSSVASDEDVQKEDIHLKAGKEWSHAYALLEGEEVTWQFTVSKDAEVDFTAVFEPKTAGNSEETASVGNSVSSKKGSSTQKLKGGTEVAIETLKHEKLSTDVDTFKVTRTGTLTLTLSNKHSWMHGKQIDLRITHTKALE</sequence>
<dbReference type="CDD" id="cd00170">
    <property type="entry name" value="SEC14"/>
    <property type="match status" value="1"/>
</dbReference>
<dbReference type="EMBL" id="LGTL01000002">
    <property type="protein sequence ID" value="KPA84662.1"/>
    <property type="molecule type" value="Genomic_DNA"/>
</dbReference>
<organism evidence="3 4">
    <name type="scientific">Leptomonas pyrrhocoris</name>
    <name type="common">Firebug parasite</name>
    <dbReference type="NCBI Taxonomy" id="157538"/>
    <lineage>
        <taxon>Eukaryota</taxon>
        <taxon>Discoba</taxon>
        <taxon>Euglenozoa</taxon>
        <taxon>Kinetoplastea</taxon>
        <taxon>Metakinetoplastina</taxon>
        <taxon>Trypanosomatida</taxon>
        <taxon>Trypanosomatidae</taxon>
        <taxon>Leishmaniinae</taxon>
        <taxon>Leptomonas</taxon>
    </lineage>
</organism>
<dbReference type="InterPro" id="IPR001251">
    <property type="entry name" value="CRAL-TRIO_dom"/>
</dbReference>
<dbReference type="AlphaFoldDB" id="A0A0N0DZ12"/>
<comment type="caution">
    <text evidence="3">The sequence shown here is derived from an EMBL/GenBank/DDBJ whole genome shotgun (WGS) entry which is preliminary data.</text>
</comment>
<dbReference type="OMA" id="MNEVQYY"/>
<dbReference type="PROSITE" id="PS50191">
    <property type="entry name" value="CRAL_TRIO"/>
    <property type="match status" value="1"/>
</dbReference>
<evidence type="ECO:0000313" key="4">
    <source>
        <dbReference type="Proteomes" id="UP000037923"/>
    </source>
</evidence>
<dbReference type="Pfam" id="PF00650">
    <property type="entry name" value="CRAL_TRIO"/>
    <property type="match status" value="1"/>
</dbReference>
<feature type="region of interest" description="Disordered" evidence="1">
    <location>
        <begin position="398"/>
        <end position="422"/>
    </location>
</feature>
<dbReference type="Gene3D" id="3.40.525.10">
    <property type="entry name" value="CRAL-TRIO lipid binding domain"/>
    <property type="match status" value="1"/>
</dbReference>
<dbReference type="GO" id="GO:0005737">
    <property type="term" value="C:cytoplasm"/>
    <property type="evidence" value="ECO:0007669"/>
    <property type="project" value="TreeGrafter"/>
</dbReference>
<evidence type="ECO:0000313" key="3">
    <source>
        <dbReference type="EMBL" id="KPA84662.1"/>
    </source>
</evidence>
<dbReference type="VEuPathDB" id="TriTrypDB:LpyrH10_02_1480"/>
<dbReference type="InterPro" id="IPR051064">
    <property type="entry name" value="SEC14/CRAL-TRIO_domain"/>
</dbReference>
<dbReference type="Proteomes" id="UP000037923">
    <property type="component" value="Unassembled WGS sequence"/>
</dbReference>
<dbReference type="SUPFAM" id="SSF52087">
    <property type="entry name" value="CRAL/TRIO domain"/>
    <property type="match status" value="1"/>
</dbReference>
<dbReference type="InterPro" id="IPR036598">
    <property type="entry name" value="GOLD_dom_sf"/>
</dbReference>
<dbReference type="RefSeq" id="XP_015663101.1">
    <property type="nucleotide sequence ID" value="XM_015797581.1"/>
</dbReference>
<dbReference type="InterPro" id="IPR036865">
    <property type="entry name" value="CRAL-TRIO_dom_sf"/>
</dbReference>
<dbReference type="OrthoDB" id="1434354at2759"/>
<protein>
    <recommendedName>
        <fullName evidence="2">CRAL-TRIO domain-containing protein</fullName>
    </recommendedName>
</protein>
<dbReference type="SUPFAM" id="SSF46938">
    <property type="entry name" value="CRAL/TRIO N-terminal domain"/>
    <property type="match status" value="1"/>
</dbReference>
<dbReference type="Gene3D" id="2.60.120.680">
    <property type="entry name" value="GOLD domain"/>
    <property type="match status" value="1"/>
</dbReference>
<name>A0A0N0DZ12_LEPPY</name>
<evidence type="ECO:0000259" key="2">
    <source>
        <dbReference type="PROSITE" id="PS50191"/>
    </source>
</evidence>